<comment type="caution">
    <text evidence="2">The sequence shown here is derived from an EMBL/GenBank/DDBJ whole genome shotgun (WGS) entry which is preliminary data.</text>
</comment>
<evidence type="ECO:0000313" key="3">
    <source>
        <dbReference type="Proteomes" id="UP001151532"/>
    </source>
</evidence>
<evidence type="ECO:0000256" key="1">
    <source>
        <dbReference type="SAM" id="MobiDB-lite"/>
    </source>
</evidence>
<dbReference type="OrthoDB" id="1726664at2759"/>
<sequence>MNPNLKDDGRVYPDDGAEKKVGGEHLPSSSLVEDGGASWRLKTETSIVEEERRGSLGQFAASGASHMAAASCAHLHAVKNRKKGFGEEEDAMGDGQSGRNIGKVLATH</sequence>
<gene>
    <name evidence="2" type="ORF">OIU79_021231</name>
</gene>
<dbReference type="Proteomes" id="UP001151532">
    <property type="component" value="Chromosome 11"/>
</dbReference>
<protein>
    <submittedName>
        <fullName evidence="2">Uncharacterized protein</fullName>
    </submittedName>
</protein>
<feature type="region of interest" description="Disordered" evidence="1">
    <location>
        <begin position="1"/>
        <end position="37"/>
    </location>
</feature>
<proteinExistence type="predicted"/>
<dbReference type="EMBL" id="JAPFFK010000003">
    <property type="protein sequence ID" value="KAJ6770538.1"/>
    <property type="molecule type" value="Genomic_DNA"/>
</dbReference>
<evidence type="ECO:0000313" key="2">
    <source>
        <dbReference type="EMBL" id="KAJ6770538.1"/>
    </source>
</evidence>
<name>A0A9Q0WPM4_SALPP</name>
<organism evidence="2 3">
    <name type="scientific">Salix purpurea</name>
    <name type="common">Purple osier willow</name>
    <dbReference type="NCBI Taxonomy" id="77065"/>
    <lineage>
        <taxon>Eukaryota</taxon>
        <taxon>Viridiplantae</taxon>
        <taxon>Streptophyta</taxon>
        <taxon>Embryophyta</taxon>
        <taxon>Tracheophyta</taxon>
        <taxon>Spermatophyta</taxon>
        <taxon>Magnoliopsida</taxon>
        <taxon>eudicotyledons</taxon>
        <taxon>Gunneridae</taxon>
        <taxon>Pentapetalae</taxon>
        <taxon>rosids</taxon>
        <taxon>fabids</taxon>
        <taxon>Malpighiales</taxon>
        <taxon>Salicaceae</taxon>
        <taxon>Saliceae</taxon>
        <taxon>Salix</taxon>
    </lineage>
</organism>
<keyword evidence="3" id="KW-1185">Reference proteome</keyword>
<feature type="compositionally biased region" description="Basic and acidic residues" evidence="1">
    <location>
        <begin position="1"/>
        <end position="23"/>
    </location>
</feature>
<reference evidence="2" key="2">
    <citation type="journal article" date="2023" name="Int. J. Mol. Sci.">
        <title>De Novo Assembly and Annotation of 11 Diverse Shrub Willow (Salix) Genomes Reveals Novel Gene Organization in Sex-Linked Regions.</title>
        <authorList>
            <person name="Hyden B."/>
            <person name="Feng K."/>
            <person name="Yates T.B."/>
            <person name="Jawdy S."/>
            <person name="Cereghino C."/>
            <person name="Smart L.B."/>
            <person name="Muchero W."/>
        </authorList>
    </citation>
    <scope>NUCLEOTIDE SEQUENCE</scope>
    <source>
        <tissue evidence="2">Shoot tip</tissue>
    </source>
</reference>
<accession>A0A9Q0WPM4</accession>
<dbReference type="AlphaFoldDB" id="A0A9Q0WPM4"/>
<feature type="region of interest" description="Disordered" evidence="1">
    <location>
        <begin position="84"/>
        <end position="108"/>
    </location>
</feature>
<reference evidence="2" key="1">
    <citation type="submission" date="2022-11" db="EMBL/GenBank/DDBJ databases">
        <authorList>
            <person name="Hyden B.L."/>
            <person name="Feng K."/>
            <person name="Yates T."/>
            <person name="Jawdy S."/>
            <person name="Smart L.B."/>
            <person name="Muchero W."/>
        </authorList>
    </citation>
    <scope>NUCLEOTIDE SEQUENCE</scope>
    <source>
        <tissue evidence="2">Shoot tip</tissue>
    </source>
</reference>